<dbReference type="AlphaFoldDB" id="A0A369QJJ1"/>
<comment type="caution">
    <text evidence="1">The sequence shown here is derived from an EMBL/GenBank/DDBJ whole genome shotgun (WGS) entry which is preliminary data.</text>
</comment>
<dbReference type="EMBL" id="QASA01000001">
    <property type="protein sequence ID" value="RDC63795.1"/>
    <property type="molecule type" value="Genomic_DNA"/>
</dbReference>
<gene>
    <name evidence="1" type="ORF">AHMF7616_02404</name>
</gene>
<evidence type="ECO:0000313" key="2">
    <source>
        <dbReference type="Proteomes" id="UP000253919"/>
    </source>
</evidence>
<sequence>MAASPYHSGELEMQQKTGAALPAGRNARLIVPYLAPRADRFIAQQTFVMVSTQDGSGQVWTSILAGSAGFIKVIDDQRLVLDERDLHANPADIFWKNIQAQAAIGMLFIEPSTRRRYRVNGQVFRKQAQLLITIKQAYVNCPKYIQRRTSEQTAKSIYSPAAITGTILTKELQNWITAADTFYVGSSNNQHDMDTSHRGGNPGFVEVINATSLRIPDYVGNGMYNTLGNFLNYPAAGLLFIDFNAQRTLQLSGTAQVQWPAPSEIATTNHTVLSWIFKVKEWVILENLKNFTWTFQDYSPFNPD</sequence>
<dbReference type="PANTHER" id="PTHR42815">
    <property type="entry name" value="FAD-BINDING, PUTATIVE (AFU_ORTHOLOGUE AFUA_6G07600)-RELATED"/>
    <property type="match status" value="1"/>
</dbReference>
<dbReference type="Proteomes" id="UP000253919">
    <property type="component" value="Unassembled WGS sequence"/>
</dbReference>
<dbReference type="RefSeq" id="WP_115373038.1">
    <property type="nucleotide sequence ID" value="NZ_QASA01000001.1"/>
</dbReference>
<dbReference type="OrthoDB" id="9796486at2"/>
<accession>A0A369QJJ1</accession>
<name>A0A369QJJ1_9BACT</name>
<dbReference type="SUPFAM" id="SSF50475">
    <property type="entry name" value="FMN-binding split barrel"/>
    <property type="match status" value="1"/>
</dbReference>
<evidence type="ECO:0008006" key="3">
    <source>
        <dbReference type="Google" id="ProtNLM"/>
    </source>
</evidence>
<dbReference type="InterPro" id="IPR012349">
    <property type="entry name" value="Split_barrel_FMN-bd"/>
</dbReference>
<evidence type="ECO:0000313" key="1">
    <source>
        <dbReference type="EMBL" id="RDC63795.1"/>
    </source>
</evidence>
<dbReference type="Gene3D" id="2.30.110.10">
    <property type="entry name" value="Electron Transport, Fmn-binding Protein, Chain A"/>
    <property type="match status" value="2"/>
</dbReference>
<organism evidence="1 2">
    <name type="scientific">Adhaeribacter pallidiroseus</name>
    <dbReference type="NCBI Taxonomy" id="2072847"/>
    <lineage>
        <taxon>Bacteria</taxon>
        <taxon>Pseudomonadati</taxon>
        <taxon>Bacteroidota</taxon>
        <taxon>Cytophagia</taxon>
        <taxon>Cytophagales</taxon>
        <taxon>Hymenobacteraceae</taxon>
        <taxon>Adhaeribacter</taxon>
    </lineage>
</organism>
<dbReference type="PANTHER" id="PTHR42815:SF2">
    <property type="entry name" value="FAD-BINDING, PUTATIVE (AFU_ORTHOLOGUE AFUA_6G07600)-RELATED"/>
    <property type="match status" value="1"/>
</dbReference>
<proteinExistence type="predicted"/>
<protein>
    <recommendedName>
        <fullName evidence="3">Pyridoxamine 5'-phosphate oxidase putative domain-containing protein</fullName>
    </recommendedName>
</protein>
<reference evidence="1 2" key="1">
    <citation type="submission" date="2018-04" db="EMBL/GenBank/DDBJ databases">
        <title>Adhaeribacter sp. HMF7616 genome sequencing and assembly.</title>
        <authorList>
            <person name="Kang H."/>
            <person name="Kang J."/>
            <person name="Cha I."/>
            <person name="Kim H."/>
            <person name="Joh K."/>
        </authorList>
    </citation>
    <scope>NUCLEOTIDE SEQUENCE [LARGE SCALE GENOMIC DNA]</scope>
    <source>
        <strain evidence="1 2">HMF7616</strain>
    </source>
</reference>
<keyword evidence="2" id="KW-1185">Reference proteome</keyword>